<dbReference type="EMBL" id="LKCW01000103">
    <property type="protein sequence ID" value="KPM39562.1"/>
    <property type="molecule type" value="Genomic_DNA"/>
</dbReference>
<sequence length="1378" mass="150744">MAQSLARWVFLSLFFSLIPARFHSPALPPLPPSHEPVLVGRADSSAVENARKLVGNGQAAMAEENAKILHRTFDPYGAAKADKSHQASDALPTLKYGDEPLSHKRDSSDSSGSPYKVSAELIQAARVVAEAQPLPLDGNGKYTKKSKTLRSERHQRDTFAMAPVLQKGDGLHASSAKPGTSYRFSGNRSESTQAEDSDGSLDKRSASHWWMAEIKQRGFSPFAPTGYEVWRNVKDYGAKGDGRADDTEAINRAISDGGRCGQNCSGSTIFPATVYFPPGVYLISSSIIQYDNTEIVGDPLNEPRIVAASSFVGLAVIMSTTVYDGENSQWHSNTRNFLRSVRNLYIDIRHTPKKAQVCGIYWQAAQGTSIENVVFWADTANDTTQQGIYVENGSGGFLANLLFIGGKYGAFMGNQQLTASELWFTDILDSAIQLRWNWGWTFQGVNFKNVKNGFSIIGGEQKTASKQPMGSVVITDVQGEAMNTLVLSYLDTDNSTSILIQNALLKDVDTYVINEESGAVLLPGDGNAEKILPIESWGYGKVMDTSGNTTFVRGGNVAAPKRNSALTRPGPSKTLRNIEYFFTRRRPSYANLAGCELVDVKTWGAKGDGKSDDTAALNRAFAAAANMSAVVYVPYGVYIIKDTVTIPVGSRVIGQAWPQFMGTGVNFKDINKPRPVVRVGVPGNEGVAEIQSLMFTVRGPTAGAVLLEWNVHESFQGSAGLWDSHFRVGGAIGGNLQAKDCPSLPDTLSPRCVAASLMLHVTSKASAYLENVWVWAADHDIDDSKQTTIDVYAARGILIESSGPTWLWGTSVEHCLLYQYQLSGAENVMMGLIQTESPHFQPYPPSPGPFYSQLGAFSNDPAVQDCDQDDASCGFSWGVRIVDSKTVYMLSTGLYSWFQKHNRQCTDDDKMSCQAKTLYTEQASDVWVYNLVTVGVTEMISPFSGEPVDAAPNRNGIASSLLAWRGGINGTTGLREFDGYTLYSPDAVAIAKNLTQACWTALTAKVKCHDYTKRFTTPRYHGILDRADVEMAWVCADECRQSVDQWVDSVERVCNGQTWANGAPAAYMGGYIQYGLKEQCQKDGGTGKWCSNIIAEFGNFTSFDEERKEEICSDCYVGRLKMMQASQFSIYRAYTFYHDALKSAKQRCNLKDQETEPQPPLIPVPSEPKTWCLSENTYETKHGDTCDLLAERFNVSSASIYIGNSHVQNCSSIDPGTSICLSLQCRTYTRAHNQDCMDVSVATGIRIPTIRQRNPWISSNCDNIKTASWTYGNVLCISPVGGEFNDTTNTTRRSPRNPQYATKKISPPVDVQVAKGTTLDCGRWYVAKKGDNCASVMQNLITSSLFRRINPSIESGDCTAKLKAGVAYCVGPISSKSS</sequence>
<dbReference type="InterPro" id="IPR018392">
    <property type="entry name" value="LysM"/>
</dbReference>
<proteinExistence type="inferred from homology"/>
<dbReference type="InterPro" id="IPR024535">
    <property type="entry name" value="RHGA/B-epi-like_pectate_lyase"/>
</dbReference>
<dbReference type="SUPFAM" id="SSF51126">
    <property type="entry name" value="Pectin lyase-like"/>
    <property type="match status" value="2"/>
</dbReference>
<evidence type="ECO:0000256" key="1">
    <source>
        <dbReference type="ARBA" id="ARBA00044955"/>
    </source>
</evidence>
<feature type="compositionally biased region" description="Polar residues" evidence="2">
    <location>
        <begin position="182"/>
        <end position="192"/>
    </location>
</feature>
<dbReference type="InterPro" id="IPR011050">
    <property type="entry name" value="Pectin_lyase_fold/virulence"/>
</dbReference>
<feature type="region of interest" description="Disordered" evidence="2">
    <location>
        <begin position="134"/>
        <end position="202"/>
    </location>
</feature>
<name>A0A0P7BH31_9HYPO</name>
<dbReference type="InterPro" id="IPR039279">
    <property type="entry name" value="QRT3-like"/>
</dbReference>
<evidence type="ECO:0000256" key="2">
    <source>
        <dbReference type="SAM" id="MobiDB-lite"/>
    </source>
</evidence>
<keyword evidence="6" id="KW-1185">Reference proteome</keyword>
<feature type="domain" description="LysM" evidence="4">
    <location>
        <begin position="1176"/>
        <end position="1221"/>
    </location>
</feature>
<feature type="signal peptide" evidence="3">
    <location>
        <begin position="1"/>
        <end position="20"/>
    </location>
</feature>
<keyword evidence="3" id="KW-0732">Signal</keyword>
<dbReference type="Gene3D" id="2.160.20.10">
    <property type="entry name" value="Single-stranded right-handed beta-helix, Pectin lyase-like"/>
    <property type="match status" value="2"/>
</dbReference>
<feature type="compositionally biased region" description="Basic and acidic residues" evidence="2">
    <location>
        <begin position="96"/>
        <end position="108"/>
    </location>
</feature>
<evidence type="ECO:0000313" key="6">
    <source>
        <dbReference type="Proteomes" id="UP000050424"/>
    </source>
</evidence>
<dbReference type="PANTHER" id="PTHR33928">
    <property type="entry name" value="POLYGALACTURONASE QRT3"/>
    <property type="match status" value="1"/>
</dbReference>
<organism evidence="5 6">
    <name type="scientific">Neonectria ditissima</name>
    <dbReference type="NCBI Taxonomy" id="78410"/>
    <lineage>
        <taxon>Eukaryota</taxon>
        <taxon>Fungi</taxon>
        <taxon>Dikarya</taxon>
        <taxon>Ascomycota</taxon>
        <taxon>Pezizomycotina</taxon>
        <taxon>Sordariomycetes</taxon>
        <taxon>Hypocreomycetidae</taxon>
        <taxon>Hypocreales</taxon>
        <taxon>Nectriaceae</taxon>
        <taxon>Neonectria</taxon>
    </lineage>
</organism>
<protein>
    <submittedName>
        <fullName evidence="5">Glucan 1,3-beta-glucosidase</fullName>
    </submittedName>
</protein>
<dbReference type="GO" id="GO:0004650">
    <property type="term" value="F:polygalacturonase activity"/>
    <property type="evidence" value="ECO:0007669"/>
    <property type="project" value="InterPro"/>
</dbReference>
<evidence type="ECO:0000256" key="3">
    <source>
        <dbReference type="SAM" id="SignalP"/>
    </source>
</evidence>
<comment type="caution">
    <text evidence="5">The sequence shown here is derived from an EMBL/GenBank/DDBJ whole genome shotgun (WGS) entry which is preliminary data.</text>
</comment>
<feature type="chain" id="PRO_5006135821" evidence="3">
    <location>
        <begin position="21"/>
        <end position="1378"/>
    </location>
</feature>
<dbReference type="Gene3D" id="3.10.350.10">
    <property type="entry name" value="LysM domain"/>
    <property type="match status" value="3"/>
</dbReference>
<dbReference type="CDD" id="cd23668">
    <property type="entry name" value="GH55_beta13glucanase-like"/>
    <property type="match status" value="1"/>
</dbReference>
<dbReference type="Proteomes" id="UP000050424">
    <property type="component" value="Unassembled WGS sequence"/>
</dbReference>
<comment type="similarity">
    <text evidence="1">Belongs to the secreted LysM effector family.</text>
</comment>
<evidence type="ECO:0000259" key="4">
    <source>
        <dbReference type="PROSITE" id="PS51782"/>
    </source>
</evidence>
<gene>
    <name evidence="5" type="ORF">AK830_g6994</name>
</gene>
<evidence type="ECO:0000313" key="5">
    <source>
        <dbReference type="EMBL" id="KPM39562.1"/>
    </source>
</evidence>
<accession>A0A0P7BH31</accession>
<dbReference type="STRING" id="78410.A0A0P7BH31"/>
<dbReference type="InterPro" id="IPR012334">
    <property type="entry name" value="Pectin_lyas_fold"/>
</dbReference>
<dbReference type="FunFam" id="2.160.20.10:FF:000049">
    <property type="entry name" value="Putative exo-beta-1,3-glucanase"/>
    <property type="match status" value="1"/>
</dbReference>
<feature type="region of interest" description="Disordered" evidence="2">
    <location>
        <begin position="79"/>
        <end position="115"/>
    </location>
</feature>
<dbReference type="PANTHER" id="PTHR33928:SF2">
    <property type="entry name" value="PECTATE LYASE SUPERFAMILY PROTEIN DOMAIN-CONTAINING PROTEIN-RELATED"/>
    <property type="match status" value="1"/>
</dbReference>
<reference evidence="5 6" key="1">
    <citation type="submission" date="2015-09" db="EMBL/GenBank/DDBJ databases">
        <title>Draft genome of a European isolate of the apple canker pathogen Neonectria ditissima.</title>
        <authorList>
            <person name="Gomez-Cortecero A."/>
            <person name="Harrison R.J."/>
            <person name="Armitage A.D."/>
        </authorList>
    </citation>
    <scope>NUCLEOTIDE SEQUENCE [LARGE SCALE GENOMIC DNA]</scope>
    <source>
        <strain evidence="5 6">R09/05</strain>
    </source>
</reference>
<dbReference type="Pfam" id="PF01476">
    <property type="entry name" value="LysM"/>
    <property type="match status" value="1"/>
</dbReference>
<dbReference type="OrthoDB" id="1046782at2759"/>
<dbReference type="Pfam" id="PF12708">
    <property type="entry name" value="Pect-lyase_RHGA_epim"/>
    <property type="match status" value="2"/>
</dbReference>
<dbReference type="InterPro" id="IPR036779">
    <property type="entry name" value="LysM_dom_sf"/>
</dbReference>
<dbReference type="PROSITE" id="PS51782">
    <property type="entry name" value="LYSM"/>
    <property type="match status" value="1"/>
</dbReference>